<dbReference type="InterPro" id="IPR029044">
    <property type="entry name" value="Nucleotide-diphossugar_trans"/>
</dbReference>
<dbReference type="RefSeq" id="WP_021754145.1">
    <property type="nucleotide sequence ID" value="NC_022438.1"/>
</dbReference>
<keyword evidence="3" id="KW-0808">Transferase</keyword>
<proteinExistence type="inferred from homology"/>
<feature type="domain" description="Glycosyltransferase 2-like" evidence="4">
    <location>
        <begin position="10"/>
        <end position="128"/>
    </location>
</feature>
<evidence type="ECO:0000256" key="2">
    <source>
        <dbReference type="ARBA" id="ARBA00022676"/>
    </source>
</evidence>
<dbReference type="AlphaFoldDB" id="U3P5F9"/>
<organism evidence="5 6">
    <name type="scientific">Leifsonia xyli subsp. cynodontis DSM 46306</name>
    <dbReference type="NCBI Taxonomy" id="1389489"/>
    <lineage>
        <taxon>Bacteria</taxon>
        <taxon>Bacillati</taxon>
        <taxon>Actinomycetota</taxon>
        <taxon>Actinomycetes</taxon>
        <taxon>Micrococcales</taxon>
        <taxon>Microbacteriaceae</taxon>
        <taxon>Leifsonia</taxon>
    </lineage>
</organism>
<gene>
    <name evidence="5" type="ORF">O159_05080</name>
</gene>
<dbReference type="GO" id="GO:0016757">
    <property type="term" value="F:glycosyltransferase activity"/>
    <property type="evidence" value="ECO:0007669"/>
    <property type="project" value="UniProtKB-KW"/>
</dbReference>
<dbReference type="EMBL" id="CP006734">
    <property type="protein sequence ID" value="AGW40704.1"/>
    <property type="molecule type" value="Genomic_DNA"/>
</dbReference>
<dbReference type="eggNOG" id="COG1215">
    <property type="taxonomic scope" value="Bacteria"/>
</dbReference>
<dbReference type="Gene3D" id="3.90.550.10">
    <property type="entry name" value="Spore Coat Polysaccharide Biosynthesis Protein SpsA, Chain A"/>
    <property type="match status" value="1"/>
</dbReference>
<dbReference type="HOGENOM" id="CLU_061778_0_0_11"/>
<dbReference type="PANTHER" id="PTHR43630:SF1">
    <property type="entry name" value="POLY-BETA-1,6-N-ACETYL-D-GLUCOSAMINE SYNTHASE"/>
    <property type="match status" value="1"/>
</dbReference>
<dbReference type="SUPFAM" id="SSF53448">
    <property type="entry name" value="Nucleotide-diphospho-sugar transferases"/>
    <property type="match status" value="1"/>
</dbReference>
<dbReference type="PANTHER" id="PTHR43630">
    <property type="entry name" value="POLY-BETA-1,6-N-ACETYL-D-GLUCOSAMINE SYNTHASE"/>
    <property type="match status" value="1"/>
</dbReference>
<dbReference type="PATRIC" id="fig|1389489.3.peg.490"/>
<evidence type="ECO:0000256" key="1">
    <source>
        <dbReference type="ARBA" id="ARBA00006739"/>
    </source>
</evidence>
<dbReference type="KEGG" id="lxy:O159_05080"/>
<dbReference type="Pfam" id="PF00535">
    <property type="entry name" value="Glycos_transf_2"/>
    <property type="match status" value="1"/>
</dbReference>
<keyword evidence="6" id="KW-1185">Reference proteome</keyword>
<sequence>MTDAAKVDVTIAILTYNGETYLGRILEMIRRQDFPGTVEVLVVDSGSTDATIGIVGSFPEVVLEQIPNSEFGHGRTRNLAAQLARGEFVAYLTHDAIPASESWLRELLAPFSLDEKVVAVMGKQVPRPGCFPLLKYEIRGMFAGFGPDFGTTVFYKDDFAKDEGVLGAMSFYSDVNSAARRAFLVDVLPYRDVRYAEDQLFGRDVIEAGYKKAYAGRAAVEHSNDLTLAEYELRIFDETVGLREIGFPIPAMTKREQRRLTVRGVLGDSLRILRDGDYSWKRKLYWLARNPVYQIVKWRSYRDSTLVDLDDKDAVKAKSLEHSRKRG</sequence>
<evidence type="ECO:0000259" key="4">
    <source>
        <dbReference type="Pfam" id="PF00535"/>
    </source>
</evidence>
<dbReference type="InterPro" id="IPR001173">
    <property type="entry name" value="Glyco_trans_2-like"/>
</dbReference>
<dbReference type="STRING" id="1389489.O159_05080"/>
<comment type="similarity">
    <text evidence="1">Belongs to the glycosyltransferase 2 family.</text>
</comment>
<keyword evidence="2" id="KW-0328">Glycosyltransferase</keyword>
<evidence type="ECO:0000313" key="6">
    <source>
        <dbReference type="Proteomes" id="UP000016743"/>
    </source>
</evidence>
<dbReference type="CDD" id="cd00761">
    <property type="entry name" value="Glyco_tranf_GTA_type"/>
    <property type="match status" value="1"/>
</dbReference>
<accession>U3P5F9</accession>
<reference evidence="5 6" key="1">
    <citation type="journal article" date="2013" name="Genome Announc.">
        <title>Complete Genome Sequence of Leifsonia xyli subsp. cynodontis Strain DSM46306, a Gram-Positive Bacterial Pathogen of Grasses.</title>
        <authorList>
            <person name="Monteiro-Vitorello C.B."/>
            <person name="Zerillo M.M."/>
            <person name="Van Sluys M.A."/>
            <person name="Camargo L.E."/>
            <person name="Kitajima J.P."/>
        </authorList>
    </citation>
    <scope>NUCLEOTIDE SEQUENCE [LARGE SCALE GENOMIC DNA]</scope>
    <source>
        <strain evidence="5 6">DSM 46306</strain>
    </source>
</reference>
<evidence type="ECO:0000256" key="3">
    <source>
        <dbReference type="ARBA" id="ARBA00022679"/>
    </source>
</evidence>
<evidence type="ECO:0000313" key="5">
    <source>
        <dbReference type="EMBL" id="AGW40704.1"/>
    </source>
</evidence>
<name>U3P5F9_LEIXC</name>
<dbReference type="Proteomes" id="UP000016743">
    <property type="component" value="Chromosome"/>
</dbReference>
<protein>
    <recommendedName>
        <fullName evidence="4">Glycosyltransferase 2-like domain-containing protein</fullName>
    </recommendedName>
</protein>